<dbReference type="PROSITE" id="PS00125">
    <property type="entry name" value="SER_THR_PHOSPHATASE"/>
    <property type="match status" value="1"/>
</dbReference>
<comment type="catalytic activity">
    <reaction evidence="7">
        <text>O-phospho-L-threonyl-[protein] + H2O = L-threonyl-[protein] + phosphate</text>
        <dbReference type="Rhea" id="RHEA:47004"/>
        <dbReference type="Rhea" id="RHEA-COMP:11060"/>
        <dbReference type="Rhea" id="RHEA-COMP:11605"/>
        <dbReference type="ChEBI" id="CHEBI:15377"/>
        <dbReference type="ChEBI" id="CHEBI:30013"/>
        <dbReference type="ChEBI" id="CHEBI:43474"/>
        <dbReference type="ChEBI" id="CHEBI:61977"/>
        <dbReference type="EC" id="3.1.3.16"/>
    </reaction>
</comment>
<dbReference type="PRINTS" id="PR00114">
    <property type="entry name" value="STPHPHTASE"/>
</dbReference>
<dbReference type="GO" id="GO:0005634">
    <property type="term" value="C:nucleus"/>
    <property type="evidence" value="ECO:0007669"/>
    <property type="project" value="TreeGrafter"/>
</dbReference>
<dbReference type="OMA" id="AEIMAIC"/>
<dbReference type="EMBL" id="KV441469">
    <property type="protein sequence ID" value="OAG26327.1"/>
    <property type="molecule type" value="Genomic_DNA"/>
</dbReference>
<keyword evidence="4" id="KW-0904">Protein phosphatase</keyword>
<dbReference type="CDD" id="cd07414">
    <property type="entry name" value="MPP_PP1_PPKL"/>
    <property type="match status" value="1"/>
</dbReference>
<dbReference type="InterPro" id="IPR029052">
    <property type="entry name" value="Metallo-depent_PP-like"/>
</dbReference>
<evidence type="ECO:0000256" key="4">
    <source>
        <dbReference type="ARBA" id="ARBA00022912"/>
    </source>
</evidence>
<dbReference type="GO" id="GO:0046872">
    <property type="term" value="F:metal ion binding"/>
    <property type="evidence" value="ECO:0007669"/>
    <property type="project" value="UniProtKB-KW"/>
</dbReference>
<dbReference type="SMART" id="SM00156">
    <property type="entry name" value="PP2Ac"/>
    <property type="match status" value="1"/>
</dbReference>
<name>A0A177E2X6_ALTAL</name>
<dbReference type="Pfam" id="PF16891">
    <property type="entry name" value="STPPase_N"/>
    <property type="match status" value="1"/>
</dbReference>
<evidence type="ECO:0000259" key="9">
    <source>
        <dbReference type="PROSITE" id="PS00125"/>
    </source>
</evidence>
<evidence type="ECO:0000256" key="2">
    <source>
        <dbReference type="ARBA" id="ARBA00022723"/>
    </source>
</evidence>
<keyword evidence="3 7" id="KW-0378">Hydrolase</keyword>
<keyword evidence="11" id="KW-1185">Reference proteome</keyword>
<reference evidence="10 11" key="1">
    <citation type="submission" date="2016-05" db="EMBL/GenBank/DDBJ databases">
        <title>Comparative analysis of secretome profiles of manganese(II)-oxidizing ascomycete fungi.</title>
        <authorList>
            <consortium name="DOE Joint Genome Institute"/>
            <person name="Zeiner C.A."/>
            <person name="Purvine S.O."/>
            <person name="Zink E.M."/>
            <person name="Wu S."/>
            <person name="Pasa-Tolic L."/>
            <person name="Chaput D.L."/>
            <person name="Haridas S."/>
            <person name="Grigoriev I.V."/>
            <person name="Santelli C.M."/>
            <person name="Hansel C.M."/>
        </authorList>
    </citation>
    <scope>NUCLEOTIDE SEQUENCE [LARGE SCALE GENOMIC DNA]</scope>
    <source>
        <strain evidence="10 11">SRC1lrK2f</strain>
    </source>
</reference>
<dbReference type="GO" id="GO:0005737">
    <property type="term" value="C:cytoplasm"/>
    <property type="evidence" value="ECO:0007669"/>
    <property type="project" value="TreeGrafter"/>
</dbReference>
<evidence type="ECO:0000256" key="6">
    <source>
        <dbReference type="ARBA" id="ARBA00029458"/>
    </source>
</evidence>
<comment type="similarity">
    <text evidence="6">Belongs to the PPP phosphatase family. PP-Z subfamily.</text>
</comment>
<evidence type="ECO:0000256" key="8">
    <source>
        <dbReference type="SAM" id="MobiDB-lite"/>
    </source>
</evidence>
<dbReference type="InterPro" id="IPR031675">
    <property type="entry name" value="STPPase_N"/>
</dbReference>
<organism evidence="10 11">
    <name type="scientific">Alternaria alternata</name>
    <name type="common">Alternaria rot fungus</name>
    <name type="synonym">Torula alternata</name>
    <dbReference type="NCBI Taxonomy" id="5599"/>
    <lineage>
        <taxon>Eukaryota</taxon>
        <taxon>Fungi</taxon>
        <taxon>Dikarya</taxon>
        <taxon>Ascomycota</taxon>
        <taxon>Pezizomycotina</taxon>
        <taxon>Dothideomycetes</taxon>
        <taxon>Pleosporomycetidae</taxon>
        <taxon>Pleosporales</taxon>
        <taxon>Pleosporineae</taxon>
        <taxon>Pleosporaceae</taxon>
        <taxon>Alternaria</taxon>
        <taxon>Alternaria sect. Alternaria</taxon>
        <taxon>Alternaria alternata complex</taxon>
    </lineage>
</organism>
<dbReference type="STRING" id="5599.A0A177E2X6"/>
<evidence type="ECO:0000313" key="11">
    <source>
        <dbReference type="Proteomes" id="UP000077248"/>
    </source>
</evidence>
<dbReference type="Proteomes" id="UP000077248">
    <property type="component" value="Unassembled WGS sequence"/>
</dbReference>
<evidence type="ECO:0000256" key="5">
    <source>
        <dbReference type="ARBA" id="ARBA00023211"/>
    </source>
</evidence>
<evidence type="ECO:0000256" key="3">
    <source>
        <dbReference type="ARBA" id="ARBA00022801"/>
    </source>
</evidence>
<feature type="domain" description="Serine/threonine specific protein phosphatases" evidence="9">
    <location>
        <begin position="320"/>
        <end position="325"/>
    </location>
</feature>
<dbReference type="InterPro" id="IPR004843">
    <property type="entry name" value="Calcineurin-like_PHP"/>
</dbReference>
<evidence type="ECO:0000256" key="1">
    <source>
        <dbReference type="ARBA" id="ARBA00001936"/>
    </source>
</evidence>
<comment type="cofactor">
    <cofactor evidence="1">
        <name>Mn(2+)</name>
        <dbReference type="ChEBI" id="CHEBI:29035"/>
    </cofactor>
</comment>
<dbReference type="PANTHER" id="PTHR11668:SF484">
    <property type="entry name" value="SERINE_THREONINE-PROTEIN PHOSPHATASE PP-Z1-RELATED"/>
    <property type="match status" value="1"/>
</dbReference>
<feature type="compositionally biased region" description="Basic and acidic residues" evidence="8">
    <location>
        <begin position="8"/>
        <end position="17"/>
    </location>
</feature>
<sequence>MGNQQSSGKDKKGEKGGADGVPLGREYYRSFERSDTKDSTRSLRNSLRNKIPGTGKSDSPRNSVAGLNDVNGKADKSDAASTKSRGSRRGSVASASATVPPDASPDVADKADQDQDEDEPQAPPSPVHGATLGTGHEGVSKAQRTGEVDHVSDVPPTGAAQPLASAQPGESILQRKDQPIPRLPEPPAPTDGSGSPMELTALKTMDLDDMIQRLLDAAYAGKVTKTVSLKNAEIFAICSAAREVFLSQPALLELAPPVKIVGDIHGQYTDLIRMFEMCGFPPNSNYLFLGDYVDRGKQSLETILLLLCYKLKFPENFFLLRGNHECANVTRVYGFYDECKRRCNIKVWKAFVDTFNTLPIAAIVAQKIFCVHGGLSPSLSHMDDIRQIARPTDVPDYGLLNDLLWSDPADMENDWESNERGVSYCFGKKVIMEFLARHDFDLVCRAHMVVEDGYEFFTDRVLVTVFSAPNYCGEFDNWGAVMSVSGELLCSFELLKPLDSSALKSHIKKSRNKRQSMLNSPDADGFPFPESPIIAKTATIPQEQNFQESVDAVTTMMAMTMTDEPVRRGLSQKLRRVRRKPGLEQLGSQDDGAAITAPHKQGHNRANTWANEWRQAVTLPTSLSEPQLLRRAQGYIADAPNTERRKQKLGEQRTLWESTLPKTPSDRMGYFSTGHHLDHVHPDETPPL</sequence>
<proteinExistence type="inferred from homology"/>
<feature type="compositionally biased region" description="Basic and acidic residues" evidence="8">
    <location>
        <begin position="26"/>
        <end position="41"/>
    </location>
</feature>
<dbReference type="FunFam" id="3.60.21.10:FF:000006">
    <property type="entry name" value="Serine/threonine-protein phosphatase"/>
    <property type="match status" value="1"/>
</dbReference>
<dbReference type="InterPro" id="IPR006186">
    <property type="entry name" value="Ser/Thr-sp_prot-phosphatase"/>
</dbReference>
<feature type="region of interest" description="Disordered" evidence="8">
    <location>
        <begin position="1"/>
        <end position="198"/>
    </location>
</feature>
<dbReference type="PANTHER" id="PTHR11668">
    <property type="entry name" value="SERINE/THREONINE PROTEIN PHOSPHATASE"/>
    <property type="match status" value="1"/>
</dbReference>
<dbReference type="Pfam" id="PF00149">
    <property type="entry name" value="Metallophos"/>
    <property type="match status" value="1"/>
</dbReference>
<feature type="region of interest" description="Disordered" evidence="8">
    <location>
        <begin position="659"/>
        <end position="688"/>
    </location>
</feature>
<keyword evidence="2" id="KW-0479">Metal-binding</keyword>
<evidence type="ECO:0000256" key="7">
    <source>
        <dbReference type="RuleBase" id="RU004273"/>
    </source>
</evidence>
<dbReference type="VEuPathDB" id="FungiDB:CC77DRAFT_1056408"/>
<feature type="compositionally biased region" description="Basic and acidic residues" evidence="8">
    <location>
        <begin position="675"/>
        <end position="688"/>
    </location>
</feature>
<dbReference type="AlphaFoldDB" id="A0A177E2X6"/>
<protein>
    <recommendedName>
        <fullName evidence="7">Serine/threonine-protein phosphatase</fullName>
        <ecNumber evidence="7">3.1.3.16</ecNumber>
    </recommendedName>
</protein>
<gene>
    <name evidence="10" type="ORF">CC77DRAFT_1056408</name>
</gene>
<evidence type="ECO:0000313" key="10">
    <source>
        <dbReference type="EMBL" id="OAG26327.1"/>
    </source>
</evidence>
<accession>A0A177E2X6</accession>
<dbReference type="Gene3D" id="3.60.21.10">
    <property type="match status" value="1"/>
</dbReference>
<dbReference type="SUPFAM" id="SSF56300">
    <property type="entry name" value="Metallo-dependent phosphatases"/>
    <property type="match status" value="1"/>
</dbReference>
<dbReference type="InterPro" id="IPR050341">
    <property type="entry name" value="PP1_catalytic_subunit"/>
</dbReference>
<keyword evidence="5" id="KW-0464">Manganese</keyword>
<dbReference type="GeneID" id="29113500"/>
<dbReference type="KEGG" id="aalt:CC77DRAFT_1056408"/>
<dbReference type="RefSeq" id="XP_018391748.1">
    <property type="nucleotide sequence ID" value="XM_018527906.1"/>
</dbReference>
<dbReference type="GO" id="GO:0004722">
    <property type="term" value="F:protein serine/threonine phosphatase activity"/>
    <property type="evidence" value="ECO:0007669"/>
    <property type="project" value="UniProtKB-EC"/>
</dbReference>
<dbReference type="EC" id="3.1.3.16" evidence="7"/>